<keyword evidence="4" id="KW-0732">Signal</keyword>
<evidence type="ECO:0000256" key="1">
    <source>
        <dbReference type="ARBA" id="ARBA00006249"/>
    </source>
</evidence>
<name>A0A2Y9BUF9_9MICO</name>
<dbReference type="InterPro" id="IPR011118">
    <property type="entry name" value="Tannase/feruloyl_esterase"/>
</dbReference>
<reference evidence="9" key="1">
    <citation type="submission" date="2016-10" db="EMBL/GenBank/DDBJ databases">
        <authorList>
            <person name="Varghese N."/>
            <person name="Submissions S."/>
        </authorList>
    </citation>
    <scope>NUCLEOTIDE SEQUENCE [LARGE SCALE GENOMIC DNA]</scope>
    <source>
        <strain evidence="9">DSM 22951</strain>
    </source>
</reference>
<evidence type="ECO:0000313" key="9">
    <source>
        <dbReference type="Proteomes" id="UP000250028"/>
    </source>
</evidence>
<dbReference type="AlphaFoldDB" id="A0A2Y9BUF9"/>
<keyword evidence="9" id="KW-1185">Reference proteome</keyword>
<evidence type="ECO:0000256" key="3">
    <source>
        <dbReference type="ARBA" id="ARBA00022723"/>
    </source>
</evidence>
<evidence type="ECO:0000256" key="2">
    <source>
        <dbReference type="ARBA" id="ARBA00022487"/>
    </source>
</evidence>
<keyword evidence="6" id="KW-0106">Calcium</keyword>
<organism evidence="8 9">
    <name type="scientific">Branchiibius hedensis</name>
    <dbReference type="NCBI Taxonomy" id="672460"/>
    <lineage>
        <taxon>Bacteria</taxon>
        <taxon>Bacillati</taxon>
        <taxon>Actinomycetota</taxon>
        <taxon>Actinomycetes</taxon>
        <taxon>Micrococcales</taxon>
        <taxon>Dermacoccaceae</taxon>
        <taxon>Branchiibius</taxon>
    </lineage>
</organism>
<evidence type="ECO:0000256" key="4">
    <source>
        <dbReference type="ARBA" id="ARBA00022729"/>
    </source>
</evidence>
<sequence>MRLLLRLDPTRSRPRPVSRQHLLVVLIVALFAAVASVAPATATATATSTSPAKTRIAANGLAELDYLKPVVTCADVLGMHVTDDNGDAVKFSASTAVTTGTTQPYCKVTGTIAPANQFEIHLPLNGWSQRYVQTGCGGLCGSVNVNVTQGATCPLVVDGSLVTAATDMGHEGGNDGSWALNNPQAVIDFAYRSQHVLSIVTKKVIKKFYGKAPAYSYFDGCSDGGREALMEAQRYPDDFDGIAAGAPANNMAVQNTIHHAWNVLTNLDSSGKFILLADKLPIIHAAVLAKCDGIDGVKDGLLQNPTQCNFDPYSLVCAKGQTANCLTKAEAGVVWRLHNGATDKKGTRLEPAIAHEWGSELDWTLFVPSAQGQTPMSANFALSYLRYLVDPNNQNPNLQLTDFKFTTQEFWKAVQSSSYEASLDPNLTGFQASGGKLLLWHGWEDQHISPQNTLAYYDAVKKTMGTVRANSFVKLYLFPGVAHCGGGEGPNQFDVLTPVMAWTESGRTPTKIIASRIDQTSGAVTMTRPVYPYPQQVRWTGKGSTNDAKNFVAYTPRVLTGTDYRWVGQRLFSEGYQTTCTVDGVSLVCRPKSTWLTRQV</sequence>
<dbReference type="EMBL" id="UESZ01000001">
    <property type="protein sequence ID" value="SSA35642.1"/>
    <property type="molecule type" value="Genomic_DNA"/>
</dbReference>
<evidence type="ECO:0000256" key="5">
    <source>
        <dbReference type="ARBA" id="ARBA00022801"/>
    </source>
</evidence>
<dbReference type="Gene3D" id="3.40.50.1820">
    <property type="entry name" value="alpha/beta hydrolase"/>
    <property type="match status" value="1"/>
</dbReference>
<gene>
    <name evidence="8" type="ORF">SAMN04489750_3009</name>
</gene>
<dbReference type="PANTHER" id="PTHR33938">
    <property type="entry name" value="FERULOYL ESTERASE B-RELATED"/>
    <property type="match status" value="1"/>
</dbReference>
<evidence type="ECO:0000256" key="7">
    <source>
        <dbReference type="ARBA" id="ARBA00023157"/>
    </source>
</evidence>
<keyword evidence="7" id="KW-1015">Disulfide bond</keyword>
<evidence type="ECO:0000313" key="8">
    <source>
        <dbReference type="EMBL" id="SSA35642.1"/>
    </source>
</evidence>
<dbReference type="RefSeq" id="WP_170119883.1">
    <property type="nucleotide sequence ID" value="NZ_QGDN01000001.1"/>
</dbReference>
<accession>A0A2Y9BUF9</accession>
<keyword evidence="3" id="KW-0479">Metal-binding</keyword>
<protein>
    <submittedName>
        <fullName evidence="8">Feruloyl esterase</fullName>
    </submittedName>
</protein>
<dbReference type="PANTHER" id="PTHR33938:SF15">
    <property type="entry name" value="FERULOYL ESTERASE B-RELATED"/>
    <property type="match status" value="1"/>
</dbReference>
<dbReference type="GO" id="GO:0052689">
    <property type="term" value="F:carboxylic ester hydrolase activity"/>
    <property type="evidence" value="ECO:0007669"/>
    <property type="project" value="UniProtKB-KW"/>
</dbReference>
<comment type="similarity">
    <text evidence="1">Belongs to the tannase family.</text>
</comment>
<dbReference type="Pfam" id="PF07519">
    <property type="entry name" value="Tannase"/>
    <property type="match status" value="1"/>
</dbReference>
<evidence type="ECO:0000256" key="6">
    <source>
        <dbReference type="ARBA" id="ARBA00022837"/>
    </source>
</evidence>
<dbReference type="GO" id="GO:0046872">
    <property type="term" value="F:metal ion binding"/>
    <property type="evidence" value="ECO:0007669"/>
    <property type="project" value="UniProtKB-KW"/>
</dbReference>
<dbReference type="InterPro" id="IPR029058">
    <property type="entry name" value="AB_hydrolase_fold"/>
</dbReference>
<proteinExistence type="inferred from homology"/>
<dbReference type="SUPFAM" id="SSF53474">
    <property type="entry name" value="alpha/beta-Hydrolases"/>
    <property type="match status" value="1"/>
</dbReference>
<dbReference type="Proteomes" id="UP000250028">
    <property type="component" value="Unassembled WGS sequence"/>
</dbReference>
<keyword evidence="5" id="KW-0378">Hydrolase</keyword>
<keyword evidence="2" id="KW-0719">Serine esterase</keyword>